<evidence type="ECO:0000313" key="2">
    <source>
        <dbReference type="Proteomes" id="UP001652431"/>
    </source>
</evidence>
<dbReference type="Proteomes" id="UP001652431">
    <property type="component" value="Unassembled WGS sequence"/>
</dbReference>
<organism evidence="1 2">
    <name type="scientific">Dorea acetigenes</name>
    <dbReference type="NCBI Taxonomy" id="2981787"/>
    <lineage>
        <taxon>Bacteria</taxon>
        <taxon>Bacillati</taxon>
        <taxon>Bacillota</taxon>
        <taxon>Clostridia</taxon>
        <taxon>Lachnospirales</taxon>
        <taxon>Lachnospiraceae</taxon>
        <taxon>Dorea</taxon>
    </lineage>
</organism>
<accession>A0ABT2RJT5</accession>
<name>A0ABT2RJT5_9FIRM</name>
<evidence type="ECO:0000313" key="1">
    <source>
        <dbReference type="EMBL" id="MCU6685668.1"/>
    </source>
</evidence>
<protein>
    <submittedName>
        <fullName evidence="1">Uncharacterized protein</fullName>
    </submittedName>
</protein>
<comment type="caution">
    <text evidence="1">The sequence shown here is derived from an EMBL/GenBank/DDBJ whole genome shotgun (WGS) entry which is preliminary data.</text>
</comment>
<dbReference type="RefSeq" id="WP_158368304.1">
    <property type="nucleotide sequence ID" value="NZ_JAOQJU010000002.1"/>
</dbReference>
<gene>
    <name evidence="1" type="ORF">OCV99_03690</name>
</gene>
<proteinExistence type="predicted"/>
<dbReference type="EMBL" id="JAOQJU010000002">
    <property type="protein sequence ID" value="MCU6685668.1"/>
    <property type="molecule type" value="Genomic_DNA"/>
</dbReference>
<reference evidence="1 2" key="1">
    <citation type="journal article" date="2021" name="ISME Commun">
        <title>Automated analysis of genomic sequences facilitates high-throughput and comprehensive description of bacteria.</title>
        <authorList>
            <person name="Hitch T.C.A."/>
        </authorList>
    </citation>
    <scope>NUCLEOTIDE SEQUENCE [LARGE SCALE GENOMIC DNA]</scope>
    <source>
        <strain evidence="1 2">Sanger_03</strain>
    </source>
</reference>
<keyword evidence="2" id="KW-1185">Reference proteome</keyword>
<sequence>MTARAKSETVVPKKATARKAKASEPLMYVGPTVNGIGIQNRVYTEIPSRTQELLDKVPELKNLFIPILEYPAACKMLRERKGYIYSAFTKALTLKGGL</sequence>